<dbReference type="AlphaFoldDB" id="A0A402B179"/>
<dbReference type="InterPro" id="IPR036388">
    <property type="entry name" value="WH-like_DNA-bd_sf"/>
</dbReference>
<sequence>MDVLEDTFFQHLTSACYETRQAFDHHVGMSQLRRQLLILLFETGEISHAAVQQHLAVDGATITRLVKQFESEGVLSRRLDPKDNRYMLVSLTVSGQQRVAELSAAHRHFQAQLLAGIPKEEQEMALRVLERLRTNVRALQDENQQQK</sequence>
<dbReference type="Proteomes" id="UP000287171">
    <property type="component" value="Unassembled WGS sequence"/>
</dbReference>
<dbReference type="GO" id="GO:0003677">
    <property type="term" value="F:DNA binding"/>
    <property type="evidence" value="ECO:0007669"/>
    <property type="project" value="UniProtKB-KW"/>
</dbReference>
<proteinExistence type="predicted"/>
<dbReference type="InterPro" id="IPR036390">
    <property type="entry name" value="WH_DNA-bd_sf"/>
</dbReference>
<dbReference type="EMBL" id="BIFT01000001">
    <property type="protein sequence ID" value="GCE25106.1"/>
    <property type="molecule type" value="Genomic_DNA"/>
</dbReference>
<keyword evidence="2" id="KW-0238">DNA-binding</keyword>
<evidence type="ECO:0000313" key="6">
    <source>
        <dbReference type="Proteomes" id="UP000287171"/>
    </source>
</evidence>
<dbReference type="PANTHER" id="PTHR42756">
    <property type="entry name" value="TRANSCRIPTIONAL REGULATOR, MARR"/>
    <property type="match status" value="1"/>
</dbReference>
<reference evidence="6" key="1">
    <citation type="submission" date="2018-12" db="EMBL/GenBank/DDBJ databases">
        <title>Tengunoibacter tsumagoiensis gen. nov., sp. nov., Dictyobacter kobayashii sp. nov., D. alpinus sp. nov., and D. joshuensis sp. nov. and description of Dictyobacteraceae fam. nov. within the order Ktedonobacterales isolated from Tengu-no-mugimeshi.</title>
        <authorList>
            <person name="Wang C.M."/>
            <person name="Zheng Y."/>
            <person name="Sakai Y."/>
            <person name="Toyoda A."/>
            <person name="Minakuchi Y."/>
            <person name="Abe K."/>
            <person name="Yokota A."/>
            <person name="Yabe S."/>
        </authorList>
    </citation>
    <scope>NUCLEOTIDE SEQUENCE [LARGE SCALE GENOMIC DNA]</scope>
    <source>
        <strain evidence="6">Uno16</strain>
    </source>
</reference>
<evidence type="ECO:0000259" key="4">
    <source>
        <dbReference type="PROSITE" id="PS50995"/>
    </source>
</evidence>
<keyword evidence="1" id="KW-0805">Transcription regulation</keyword>
<gene>
    <name evidence="5" type="ORF">KDA_05900</name>
</gene>
<organism evidence="5 6">
    <name type="scientific">Dictyobacter alpinus</name>
    <dbReference type="NCBI Taxonomy" id="2014873"/>
    <lineage>
        <taxon>Bacteria</taxon>
        <taxon>Bacillati</taxon>
        <taxon>Chloroflexota</taxon>
        <taxon>Ktedonobacteria</taxon>
        <taxon>Ktedonobacterales</taxon>
        <taxon>Dictyobacteraceae</taxon>
        <taxon>Dictyobacter</taxon>
    </lineage>
</organism>
<evidence type="ECO:0000256" key="3">
    <source>
        <dbReference type="ARBA" id="ARBA00023163"/>
    </source>
</evidence>
<evidence type="ECO:0000313" key="5">
    <source>
        <dbReference type="EMBL" id="GCE25106.1"/>
    </source>
</evidence>
<dbReference type="GO" id="GO:0003700">
    <property type="term" value="F:DNA-binding transcription factor activity"/>
    <property type="evidence" value="ECO:0007669"/>
    <property type="project" value="InterPro"/>
</dbReference>
<dbReference type="RefSeq" id="WP_126625729.1">
    <property type="nucleotide sequence ID" value="NZ_BIFT01000001.1"/>
</dbReference>
<dbReference type="OrthoDB" id="6462103at2"/>
<keyword evidence="3" id="KW-0804">Transcription</keyword>
<protein>
    <recommendedName>
        <fullName evidence="4">HTH marR-type domain-containing protein</fullName>
    </recommendedName>
</protein>
<evidence type="ECO:0000256" key="1">
    <source>
        <dbReference type="ARBA" id="ARBA00023015"/>
    </source>
</evidence>
<accession>A0A402B179</accession>
<comment type="caution">
    <text evidence="5">The sequence shown here is derived from an EMBL/GenBank/DDBJ whole genome shotgun (WGS) entry which is preliminary data.</text>
</comment>
<dbReference type="PANTHER" id="PTHR42756:SF1">
    <property type="entry name" value="TRANSCRIPTIONAL REPRESSOR OF EMRAB OPERON"/>
    <property type="match status" value="1"/>
</dbReference>
<name>A0A402B179_9CHLR</name>
<evidence type="ECO:0000256" key="2">
    <source>
        <dbReference type="ARBA" id="ARBA00023125"/>
    </source>
</evidence>
<dbReference type="SMART" id="SM00347">
    <property type="entry name" value="HTH_MARR"/>
    <property type="match status" value="1"/>
</dbReference>
<dbReference type="InterPro" id="IPR000835">
    <property type="entry name" value="HTH_MarR-typ"/>
</dbReference>
<dbReference type="PROSITE" id="PS50995">
    <property type="entry name" value="HTH_MARR_2"/>
    <property type="match status" value="1"/>
</dbReference>
<feature type="domain" description="HTH marR-type" evidence="4">
    <location>
        <begin position="5"/>
        <end position="134"/>
    </location>
</feature>
<dbReference type="Pfam" id="PF01047">
    <property type="entry name" value="MarR"/>
    <property type="match status" value="1"/>
</dbReference>
<keyword evidence="6" id="KW-1185">Reference proteome</keyword>
<dbReference type="PRINTS" id="PR00598">
    <property type="entry name" value="HTHMARR"/>
</dbReference>
<dbReference type="SUPFAM" id="SSF46785">
    <property type="entry name" value="Winged helix' DNA-binding domain"/>
    <property type="match status" value="1"/>
</dbReference>
<dbReference type="Gene3D" id="1.10.10.10">
    <property type="entry name" value="Winged helix-like DNA-binding domain superfamily/Winged helix DNA-binding domain"/>
    <property type="match status" value="1"/>
</dbReference>